<evidence type="ECO:0000313" key="3">
    <source>
        <dbReference type="Proteomes" id="UP000019678"/>
    </source>
</evidence>
<gene>
    <name evidence="2" type="ORF">CAP_4432</name>
</gene>
<dbReference type="EMBL" id="ASRX01000033">
    <property type="protein sequence ID" value="EYF04464.1"/>
    <property type="molecule type" value="Genomic_DNA"/>
</dbReference>
<feature type="region of interest" description="Disordered" evidence="1">
    <location>
        <begin position="1"/>
        <end position="26"/>
    </location>
</feature>
<organism evidence="2 3">
    <name type="scientific">Chondromyces apiculatus DSM 436</name>
    <dbReference type="NCBI Taxonomy" id="1192034"/>
    <lineage>
        <taxon>Bacteria</taxon>
        <taxon>Pseudomonadati</taxon>
        <taxon>Myxococcota</taxon>
        <taxon>Polyangia</taxon>
        <taxon>Polyangiales</taxon>
        <taxon>Polyangiaceae</taxon>
        <taxon>Chondromyces</taxon>
    </lineage>
</organism>
<evidence type="ECO:0000256" key="1">
    <source>
        <dbReference type="SAM" id="MobiDB-lite"/>
    </source>
</evidence>
<sequence length="207" mass="22595">MPGSATPTASTPQGGAPAGATDAQGRVRLEGTVVAPSEESQGRGRKVFRGVLLRRDDGSEWVIAEGAETPLHAMDGRRVRVEGMAYEPEGQALVLRHLRVAVLTIADLKEDAPYVEVRSEERLEGKFEPFTYPEGTKLAGERTILFIAAGGERFHVAHMPLKEREERLLGRALTVVGFRVEPSRFIARPGGPYLWIQDIEEGKGQAP</sequence>
<name>A0A017T5F5_9BACT</name>
<dbReference type="AlphaFoldDB" id="A0A017T5F5"/>
<dbReference type="STRING" id="1192034.CAP_4432"/>
<dbReference type="Proteomes" id="UP000019678">
    <property type="component" value="Unassembled WGS sequence"/>
</dbReference>
<comment type="caution">
    <text evidence="2">The sequence shown here is derived from an EMBL/GenBank/DDBJ whole genome shotgun (WGS) entry which is preliminary data.</text>
</comment>
<protein>
    <submittedName>
        <fullName evidence="2">Uncharacterized protein</fullName>
    </submittedName>
</protein>
<proteinExistence type="predicted"/>
<keyword evidence="3" id="KW-1185">Reference proteome</keyword>
<accession>A0A017T5F5</accession>
<reference evidence="2 3" key="1">
    <citation type="submission" date="2013-05" db="EMBL/GenBank/DDBJ databases">
        <title>Genome assembly of Chondromyces apiculatus DSM 436.</title>
        <authorList>
            <person name="Sharma G."/>
            <person name="Khatri I."/>
            <person name="Kaur C."/>
            <person name="Mayilraj S."/>
            <person name="Subramanian S."/>
        </authorList>
    </citation>
    <scope>NUCLEOTIDE SEQUENCE [LARGE SCALE GENOMIC DNA]</scope>
    <source>
        <strain evidence="2 3">DSM 436</strain>
    </source>
</reference>
<evidence type="ECO:0000313" key="2">
    <source>
        <dbReference type="EMBL" id="EYF04464.1"/>
    </source>
</evidence>
<feature type="compositionally biased region" description="Polar residues" evidence="1">
    <location>
        <begin position="1"/>
        <end position="13"/>
    </location>
</feature>